<name>A0ABP6PE19_9ACTN</name>
<dbReference type="Proteomes" id="UP001501866">
    <property type="component" value="Unassembled WGS sequence"/>
</dbReference>
<sequence>MHHRLRVPTMALARVVLTSGRPVDLAELRMSSTYGGLLEGYPCKPLNDRRIDGLLRSAQHAFPGTPVHLVTPPRDRPDQYAGAFGPVEVLPAVSCVGSFRSAALDPANDRALYRSVLTVVWFQPTPRVPSGCDAEPALRDMSWDHLATDEEL</sequence>
<reference evidence="2" key="1">
    <citation type="journal article" date="2019" name="Int. J. Syst. Evol. Microbiol.">
        <title>The Global Catalogue of Microorganisms (GCM) 10K type strain sequencing project: providing services to taxonomists for standard genome sequencing and annotation.</title>
        <authorList>
            <consortium name="The Broad Institute Genomics Platform"/>
            <consortium name="The Broad Institute Genome Sequencing Center for Infectious Disease"/>
            <person name="Wu L."/>
            <person name="Ma J."/>
        </authorList>
    </citation>
    <scope>NUCLEOTIDE SEQUENCE [LARGE SCALE GENOMIC DNA]</scope>
    <source>
        <strain evidence="2">JCM 9095</strain>
    </source>
</reference>
<accession>A0ABP6PE19</accession>
<comment type="caution">
    <text evidence="1">The sequence shown here is derived from an EMBL/GenBank/DDBJ whole genome shotgun (WGS) entry which is preliminary data.</text>
</comment>
<organism evidence="1 2">
    <name type="scientific">Streptomyces virens</name>
    <dbReference type="NCBI Taxonomy" id="285572"/>
    <lineage>
        <taxon>Bacteria</taxon>
        <taxon>Bacillati</taxon>
        <taxon>Actinomycetota</taxon>
        <taxon>Actinomycetes</taxon>
        <taxon>Kitasatosporales</taxon>
        <taxon>Streptomycetaceae</taxon>
        <taxon>Streptomyces</taxon>
    </lineage>
</organism>
<gene>
    <name evidence="1" type="ORF">GCM10010451_26160</name>
</gene>
<protein>
    <submittedName>
        <fullName evidence="1">Uncharacterized protein</fullName>
    </submittedName>
</protein>
<keyword evidence="2" id="KW-1185">Reference proteome</keyword>
<evidence type="ECO:0000313" key="1">
    <source>
        <dbReference type="EMBL" id="GAA3176000.1"/>
    </source>
</evidence>
<dbReference type="EMBL" id="BAAAUH010000015">
    <property type="protein sequence ID" value="GAA3176000.1"/>
    <property type="molecule type" value="Genomic_DNA"/>
</dbReference>
<evidence type="ECO:0000313" key="2">
    <source>
        <dbReference type="Proteomes" id="UP001501866"/>
    </source>
</evidence>
<proteinExistence type="predicted"/>